<proteinExistence type="inferred from homology"/>
<keyword evidence="6" id="KW-0999">Mitochondrion inner membrane</keyword>
<keyword evidence="7 12" id="KW-1133">Transmembrane helix</keyword>
<evidence type="ECO:0000256" key="4">
    <source>
        <dbReference type="ARBA" id="ARBA00022692"/>
    </source>
</evidence>
<evidence type="ECO:0000313" key="13">
    <source>
        <dbReference type="EMBL" id="TPX77332.1"/>
    </source>
</evidence>
<dbReference type="PROSITE" id="PS50920">
    <property type="entry name" value="SOLCAR"/>
    <property type="match status" value="2"/>
</dbReference>
<evidence type="ECO:0000256" key="5">
    <source>
        <dbReference type="ARBA" id="ARBA00022737"/>
    </source>
</evidence>
<evidence type="ECO:0008006" key="15">
    <source>
        <dbReference type="Google" id="ProtNLM"/>
    </source>
</evidence>
<dbReference type="Gene3D" id="1.50.40.10">
    <property type="entry name" value="Mitochondrial carrier domain"/>
    <property type="match status" value="1"/>
</dbReference>
<feature type="transmembrane region" description="Helical" evidence="12">
    <location>
        <begin position="130"/>
        <end position="153"/>
    </location>
</feature>
<dbReference type="EMBL" id="QEAP01000023">
    <property type="protein sequence ID" value="TPX77332.1"/>
    <property type="molecule type" value="Genomic_DNA"/>
</dbReference>
<feature type="repeat" description="Solcar" evidence="10">
    <location>
        <begin position="13"/>
        <end position="109"/>
    </location>
</feature>
<name>A0A507FM46_9FUNG</name>
<evidence type="ECO:0000256" key="3">
    <source>
        <dbReference type="ARBA" id="ARBA00022448"/>
    </source>
</evidence>
<sequence>MASPTQEPKSQLATHARGFIVGAIAACGAVTITNPMEVAKTRLQLQGELSKTAAAAGVPRQYNGALHAFIKIAQNEGLRGIQRGLAPGYWYQAIMNGTRLGFYEPVRNVMQGSIDALAGVGAGTTGVGKVACMIASGASCGMLGAFLGSPLFLVKTRMQSYSPSMAVGAQHSYVTGGVGSAVQLSTYDASKETLLKSGWFKPAGKDGSISLHFAASAFTSLFVCIAMNPFDVIMTRMYNQNHAKGGQGAMYASFVDCFAKTVRTEGPLALYKGFSAHYLRIGPHTILTFVFLEQVKKAASKILD</sequence>
<protein>
    <recommendedName>
        <fullName evidence="15">Mitochondrial carrier domain-containing protein</fullName>
    </recommendedName>
</protein>
<gene>
    <name evidence="13" type="ORF">CcCBS67573_g01396</name>
</gene>
<dbReference type="InterPro" id="IPR023395">
    <property type="entry name" value="MCP_dom_sf"/>
</dbReference>
<dbReference type="OrthoDB" id="6703404at2759"/>
<evidence type="ECO:0000256" key="2">
    <source>
        <dbReference type="ARBA" id="ARBA00006375"/>
    </source>
</evidence>
<dbReference type="PANTHER" id="PTHR45928">
    <property type="entry name" value="RE38146P"/>
    <property type="match status" value="1"/>
</dbReference>
<evidence type="ECO:0000256" key="10">
    <source>
        <dbReference type="PROSITE-ProRule" id="PRU00282"/>
    </source>
</evidence>
<dbReference type="Pfam" id="PF00153">
    <property type="entry name" value="Mito_carr"/>
    <property type="match status" value="2"/>
</dbReference>
<comment type="similarity">
    <text evidence="2 11">Belongs to the mitochondrial carrier (TC 2.A.29) family.</text>
</comment>
<evidence type="ECO:0000256" key="12">
    <source>
        <dbReference type="SAM" id="Phobius"/>
    </source>
</evidence>
<feature type="repeat" description="Solcar" evidence="10">
    <location>
        <begin position="207"/>
        <end position="298"/>
    </location>
</feature>
<reference evidence="13 14" key="1">
    <citation type="journal article" date="2019" name="Sci. Rep.">
        <title>Comparative genomics of chytrid fungi reveal insights into the obligate biotrophic and pathogenic lifestyle of Synchytrium endobioticum.</title>
        <authorList>
            <person name="van de Vossenberg B.T.L.H."/>
            <person name="Warris S."/>
            <person name="Nguyen H.D.T."/>
            <person name="van Gent-Pelzer M.P.E."/>
            <person name="Joly D.L."/>
            <person name="van de Geest H.C."/>
            <person name="Bonants P.J.M."/>
            <person name="Smith D.S."/>
            <person name="Levesque C.A."/>
            <person name="van der Lee T.A.J."/>
        </authorList>
    </citation>
    <scope>NUCLEOTIDE SEQUENCE [LARGE SCALE GENOMIC DNA]</scope>
    <source>
        <strain evidence="13 14">CBS 675.73</strain>
    </source>
</reference>
<keyword evidence="8" id="KW-0496">Mitochondrion</keyword>
<keyword evidence="4 10" id="KW-0812">Transmembrane</keyword>
<dbReference type="Proteomes" id="UP000320333">
    <property type="component" value="Unassembled WGS sequence"/>
</dbReference>
<evidence type="ECO:0000256" key="9">
    <source>
        <dbReference type="ARBA" id="ARBA00023136"/>
    </source>
</evidence>
<organism evidence="13 14">
    <name type="scientific">Chytriomyces confervae</name>
    <dbReference type="NCBI Taxonomy" id="246404"/>
    <lineage>
        <taxon>Eukaryota</taxon>
        <taxon>Fungi</taxon>
        <taxon>Fungi incertae sedis</taxon>
        <taxon>Chytridiomycota</taxon>
        <taxon>Chytridiomycota incertae sedis</taxon>
        <taxon>Chytridiomycetes</taxon>
        <taxon>Chytridiales</taxon>
        <taxon>Chytriomycetaceae</taxon>
        <taxon>Chytriomyces</taxon>
    </lineage>
</organism>
<dbReference type="SUPFAM" id="SSF103506">
    <property type="entry name" value="Mitochondrial carrier"/>
    <property type="match status" value="1"/>
</dbReference>
<dbReference type="GO" id="GO:0005743">
    <property type="term" value="C:mitochondrial inner membrane"/>
    <property type="evidence" value="ECO:0007669"/>
    <property type="project" value="UniProtKB-SubCell"/>
</dbReference>
<feature type="transmembrane region" description="Helical" evidence="12">
    <location>
        <begin position="12"/>
        <end position="32"/>
    </location>
</feature>
<comment type="caution">
    <text evidence="13">The sequence shown here is derived from an EMBL/GenBank/DDBJ whole genome shotgun (WGS) entry which is preliminary data.</text>
</comment>
<evidence type="ECO:0000256" key="8">
    <source>
        <dbReference type="ARBA" id="ARBA00023128"/>
    </source>
</evidence>
<keyword evidence="3 11" id="KW-0813">Transport</keyword>
<dbReference type="AlphaFoldDB" id="A0A507FM46"/>
<keyword evidence="14" id="KW-1185">Reference proteome</keyword>
<dbReference type="PANTHER" id="PTHR45928:SF1">
    <property type="entry name" value="RE38146P"/>
    <property type="match status" value="1"/>
</dbReference>
<keyword evidence="5" id="KW-0677">Repeat</keyword>
<evidence type="ECO:0000256" key="7">
    <source>
        <dbReference type="ARBA" id="ARBA00022989"/>
    </source>
</evidence>
<evidence type="ECO:0000256" key="1">
    <source>
        <dbReference type="ARBA" id="ARBA00004448"/>
    </source>
</evidence>
<keyword evidence="9 10" id="KW-0472">Membrane</keyword>
<evidence type="ECO:0000256" key="11">
    <source>
        <dbReference type="RuleBase" id="RU000488"/>
    </source>
</evidence>
<evidence type="ECO:0000313" key="14">
    <source>
        <dbReference type="Proteomes" id="UP000320333"/>
    </source>
</evidence>
<comment type="subcellular location">
    <subcellularLocation>
        <location evidence="1">Mitochondrion inner membrane</location>
        <topology evidence="1">Multi-pass membrane protein</topology>
    </subcellularLocation>
</comment>
<evidence type="ECO:0000256" key="6">
    <source>
        <dbReference type="ARBA" id="ARBA00022792"/>
    </source>
</evidence>
<dbReference type="InterPro" id="IPR018108">
    <property type="entry name" value="MCP_transmembrane"/>
</dbReference>
<dbReference type="InterPro" id="IPR051508">
    <property type="entry name" value="Mito_Carrier_Antiporter"/>
</dbReference>
<accession>A0A507FM46</accession>
<feature type="transmembrane region" description="Helical" evidence="12">
    <location>
        <begin position="209"/>
        <end position="230"/>
    </location>
</feature>